<dbReference type="Pfam" id="PF15612">
    <property type="entry name" value="WHIM1"/>
    <property type="match status" value="1"/>
</dbReference>
<gene>
    <name evidence="6" type="ORF">M569_15134</name>
</gene>
<name>S8C5F3_9LAMI</name>
<evidence type="ECO:0000256" key="3">
    <source>
        <dbReference type="ARBA" id="ARBA00023242"/>
    </source>
</evidence>
<feature type="region of interest" description="Disordered" evidence="4">
    <location>
        <begin position="492"/>
        <end position="523"/>
    </location>
</feature>
<dbReference type="InterPro" id="IPR007759">
    <property type="entry name" value="Asxl_HARE-HTH"/>
</dbReference>
<dbReference type="InterPro" id="IPR044977">
    <property type="entry name" value="RLT1-3"/>
</dbReference>
<organism evidence="6 7">
    <name type="scientific">Genlisea aurea</name>
    <dbReference type="NCBI Taxonomy" id="192259"/>
    <lineage>
        <taxon>Eukaryota</taxon>
        <taxon>Viridiplantae</taxon>
        <taxon>Streptophyta</taxon>
        <taxon>Embryophyta</taxon>
        <taxon>Tracheophyta</taxon>
        <taxon>Spermatophyta</taxon>
        <taxon>Magnoliopsida</taxon>
        <taxon>eudicotyledons</taxon>
        <taxon>Gunneridae</taxon>
        <taxon>Pentapetalae</taxon>
        <taxon>asterids</taxon>
        <taxon>lamiids</taxon>
        <taxon>Lamiales</taxon>
        <taxon>Lentibulariaceae</taxon>
        <taxon>Genlisea</taxon>
    </lineage>
</organism>
<dbReference type="PANTHER" id="PTHR36968">
    <property type="entry name" value="HOMEOBOX-DDT DOMAIN PROTEIN RLT2"/>
    <property type="match status" value="1"/>
</dbReference>
<feature type="domain" description="HTH HARE-type" evidence="5">
    <location>
        <begin position="95"/>
        <end position="164"/>
    </location>
</feature>
<dbReference type="EMBL" id="AUSU01008171">
    <property type="protein sequence ID" value="EPS59671.1"/>
    <property type="molecule type" value="Genomic_DNA"/>
</dbReference>
<comment type="caution">
    <text evidence="6">The sequence shown here is derived from an EMBL/GenBank/DDBJ whole genome shotgun (WGS) entry which is preliminary data.</text>
</comment>
<keyword evidence="3" id="KW-0539">Nucleus</keyword>
<feature type="compositionally biased region" description="Basic and acidic residues" evidence="4">
    <location>
        <begin position="510"/>
        <end position="523"/>
    </location>
</feature>
<dbReference type="InterPro" id="IPR028941">
    <property type="entry name" value="WHIM2_dom"/>
</dbReference>
<dbReference type="PANTHER" id="PTHR36968:SF5">
    <property type="entry name" value="HOMEOBOX-DDT DOMAIN PROTEIN RLT2"/>
    <property type="match status" value="1"/>
</dbReference>
<feature type="compositionally biased region" description="Basic and acidic residues" evidence="4">
    <location>
        <begin position="324"/>
        <end position="340"/>
    </location>
</feature>
<feature type="non-terminal residue" evidence="6">
    <location>
        <position position="1"/>
    </location>
</feature>
<accession>S8C5F3</accession>
<dbReference type="InterPro" id="IPR028942">
    <property type="entry name" value="WHIM1_dom"/>
</dbReference>
<dbReference type="PROSITE" id="PS51913">
    <property type="entry name" value="HTH_HARE"/>
    <property type="match status" value="1"/>
</dbReference>
<feature type="region of interest" description="Disordered" evidence="4">
    <location>
        <begin position="224"/>
        <end position="244"/>
    </location>
</feature>
<dbReference type="AlphaFoldDB" id="S8C5F3"/>
<feature type="region of interest" description="Disordered" evidence="4">
    <location>
        <begin position="190"/>
        <end position="211"/>
    </location>
</feature>
<dbReference type="OrthoDB" id="6159439at2759"/>
<feature type="non-terminal residue" evidence="6">
    <location>
        <position position="715"/>
    </location>
</feature>
<sequence>AHAWGFDLLSWQHLLTPLTWPEVLRQLALSAGFGPKLKKCSTKSENLQEENEARNFPLLCFDTGSRGLAAENAVAIMQERGFSKPRRSRHRLTPGTVKFAAFHILSVEGSTGLSILEAADKIQRSGLRDLTTSKTPEASISAALSRDTKLFERTAPSTYCVRSPYRKDPSDAEAIIATAREKIRLYQTGNADEEVEDVEKDDVDSESDDPDVLGVQKRREAFDSRETRSISRHASDSSLCDGKHGAVKESTTGVDDKCDSAGEVWIRALTEGDYRELAVEERLDALVSLIGIANEGNTIRVSLEERLEAANALKKQMWAEAQVDKRRTKDEHVSRSDHGFVNESGRSTPLKADARNGYKLIDLNDQHNDEAFCSEVPECSVAPDGSSFEPYVNAAEKSRSDVKALIGQLADEVYVYRSLPLGQDRRRNRYWQFIASASCGDPGSSKIFVESQHGSWRVIDSEEGFDALLSSLDVRGLRESHLHSMLQNIEKPFRDSSRKSSSSTSPLPREIIEPEHDGNDETRRRNARIRHLEEYEDWMWKECSNPNVLSALRYRTPRQPRLLEICDVCRELLSSFDDGGCCCCPCFSGSASSRCLPPGIKFLKAQIAIIEVSCIPSDAFEFSWSDDDRRSLCADLVVASTPEELLQIVTVLENRIKREFWCANFTSTSEMLGGDARGEERRRAVPVLPWIPSTAAAVGLRLMELDASIFYAPKR</sequence>
<protein>
    <recommendedName>
        <fullName evidence="5">HTH HARE-type domain-containing protein</fullName>
    </recommendedName>
</protein>
<feature type="compositionally biased region" description="Acidic residues" evidence="4">
    <location>
        <begin position="191"/>
        <end position="211"/>
    </location>
</feature>
<feature type="region of interest" description="Disordered" evidence="4">
    <location>
        <begin position="324"/>
        <end position="348"/>
    </location>
</feature>
<evidence type="ECO:0000313" key="6">
    <source>
        <dbReference type="EMBL" id="EPS59671.1"/>
    </source>
</evidence>
<evidence type="ECO:0000259" key="5">
    <source>
        <dbReference type="PROSITE" id="PS51913"/>
    </source>
</evidence>
<evidence type="ECO:0000256" key="2">
    <source>
        <dbReference type="ARBA" id="ARBA00023163"/>
    </source>
</evidence>
<dbReference type="GO" id="GO:0005634">
    <property type="term" value="C:nucleus"/>
    <property type="evidence" value="ECO:0007669"/>
    <property type="project" value="UniProtKB-SubCell"/>
</dbReference>
<dbReference type="Proteomes" id="UP000015453">
    <property type="component" value="Unassembled WGS sequence"/>
</dbReference>
<dbReference type="Pfam" id="PF15613">
    <property type="entry name" value="WSD"/>
    <property type="match status" value="1"/>
</dbReference>
<keyword evidence="7" id="KW-1185">Reference proteome</keyword>
<evidence type="ECO:0000256" key="4">
    <source>
        <dbReference type="SAM" id="MobiDB-lite"/>
    </source>
</evidence>
<dbReference type="GO" id="GO:0006357">
    <property type="term" value="P:regulation of transcription by RNA polymerase II"/>
    <property type="evidence" value="ECO:0007669"/>
    <property type="project" value="InterPro"/>
</dbReference>
<evidence type="ECO:0000256" key="1">
    <source>
        <dbReference type="ARBA" id="ARBA00004123"/>
    </source>
</evidence>
<comment type="subcellular location">
    <subcellularLocation>
        <location evidence="1">Nucleus</location>
    </subcellularLocation>
</comment>
<proteinExistence type="predicted"/>
<dbReference type="Pfam" id="PF05066">
    <property type="entry name" value="HARE-HTH"/>
    <property type="match status" value="1"/>
</dbReference>
<keyword evidence="2" id="KW-0804">Transcription</keyword>
<evidence type="ECO:0000313" key="7">
    <source>
        <dbReference type="Proteomes" id="UP000015453"/>
    </source>
</evidence>
<reference evidence="6 7" key="1">
    <citation type="journal article" date="2013" name="BMC Genomics">
        <title>The miniature genome of a carnivorous plant Genlisea aurea contains a low number of genes and short non-coding sequences.</title>
        <authorList>
            <person name="Leushkin E.V."/>
            <person name="Sutormin R.A."/>
            <person name="Nabieva E.R."/>
            <person name="Penin A.A."/>
            <person name="Kondrashov A.S."/>
            <person name="Logacheva M.D."/>
        </authorList>
    </citation>
    <scope>NUCLEOTIDE SEQUENCE [LARGE SCALE GENOMIC DNA]</scope>
</reference>